<dbReference type="GO" id="GO:0006412">
    <property type="term" value="P:translation"/>
    <property type="evidence" value="ECO:0007669"/>
    <property type="project" value="InterPro"/>
</dbReference>
<evidence type="ECO:0000256" key="3">
    <source>
        <dbReference type="ARBA" id="ARBA00023274"/>
    </source>
</evidence>
<dbReference type="Pfam" id="PF16906">
    <property type="entry name" value="Ribosomal_L26"/>
    <property type="match status" value="1"/>
</dbReference>
<dbReference type="Gene3D" id="2.30.30.30">
    <property type="match status" value="1"/>
</dbReference>
<feature type="domain" description="KOW" evidence="4">
    <location>
        <begin position="48"/>
        <end position="75"/>
    </location>
</feature>
<dbReference type="GO" id="GO:0015934">
    <property type="term" value="C:large ribosomal subunit"/>
    <property type="evidence" value="ECO:0007669"/>
    <property type="project" value="InterPro"/>
</dbReference>
<dbReference type="CDD" id="cd06089">
    <property type="entry name" value="KOW_RPL26"/>
    <property type="match status" value="1"/>
</dbReference>
<evidence type="ECO:0000259" key="4">
    <source>
        <dbReference type="SMART" id="SM00739"/>
    </source>
</evidence>
<gene>
    <name evidence="5" type="ORF">Fcan01_19520</name>
</gene>
<dbReference type="STRING" id="158441.A0A226DJM1"/>
<dbReference type="GO" id="GO:0003735">
    <property type="term" value="F:structural constituent of ribosome"/>
    <property type="evidence" value="ECO:0007669"/>
    <property type="project" value="InterPro"/>
</dbReference>
<keyword evidence="6" id="KW-1185">Reference proteome</keyword>
<dbReference type="AlphaFoldDB" id="A0A226DJM1"/>
<evidence type="ECO:0000313" key="5">
    <source>
        <dbReference type="EMBL" id="OXA45463.1"/>
    </source>
</evidence>
<evidence type="ECO:0000313" key="6">
    <source>
        <dbReference type="Proteomes" id="UP000198287"/>
    </source>
</evidence>
<dbReference type="SMART" id="SM00739">
    <property type="entry name" value="KOW"/>
    <property type="match status" value="1"/>
</dbReference>
<dbReference type="NCBIfam" id="TIGR01080">
    <property type="entry name" value="rplX_A_E"/>
    <property type="match status" value="1"/>
</dbReference>
<dbReference type="InterPro" id="IPR014722">
    <property type="entry name" value="Rib_uL2_dom2"/>
</dbReference>
<dbReference type="Pfam" id="PF00467">
    <property type="entry name" value="KOW"/>
    <property type="match status" value="1"/>
</dbReference>
<evidence type="ECO:0000256" key="1">
    <source>
        <dbReference type="ARBA" id="ARBA00010618"/>
    </source>
</evidence>
<dbReference type="FunFam" id="2.30.30.30:FF:000009">
    <property type="entry name" value="60S ribosomal protein L26"/>
    <property type="match status" value="1"/>
</dbReference>
<keyword evidence="3" id="KW-0687">Ribonucleoprotein</keyword>
<evidence type="ECO:0000256" key="2">
    <source>
        <dbReference type="ARBA" id="ARBA00022980"/>
    </source>
</evidence>
<reference evidence="5 6" key="1">
    <citation type="submission" date="2015-12" db="EMBL/GenBank/DDBJ databases">
        <title>The genome of Folsomia candida.</title>
        <authorList>
            <person name="Faddeeva A."/>
            <person name="Derks M.F."/>
            <person name="Anvar Y."/>
            <person name="Smit S."/>
            <person name="Van Straalen N."/>
            <person name="Roelofs D."/>
        </authorList>
    </citation>
    <scope>NUCLEOTIDE SEQUENCE [LARGE SCALE GENOMIC DNA]</scope>
    <source>
        <strain evidence="5 6">VU population</strain>
        <tissue evidence="5">Whole body</tissue>
    </source>
</reference>
<dbReference type="EMBL" id="LNIX01000017">
    <property type="protein sequence ID" value="OXA45463.1"/>
    <property type="molecule type" value="Genomic_DNA"/>
</dbReference>
<dbReference type="InterPro" id="IPR041988">
    <property type="entry name" value="Ribosomal_uL24_KOW"/>
</dbReference>
<dbReference type="OMA" id="CKAKSWQ"/>
<dbReference type="GO" id="GO:0003723">
    <property type="term" value="F:RNA binding"/>
    <property type="evidence" value="ECO:0007669"/>
    <property type="project" value="InterPro"/>
</dbReference>
<dbReference type="SUPFAM" id="SSF50104">
    <property type="entry name" value="Translation proteins SH3-like domain"/>
    <property type="match status" value="1"/>
</dbReference>
<dbReference type="Proteomes" id="UP000198287">
    <property type="component" value="Unassembled WGS sequence"/>
</dbReference>
<accession>A0A226DJM1</accession>
<protein>
    <recommendedName>
        <fullName evidence="4">KOW domain-containing protein</fullName>
    </recommendedName>
</protein>
<comment type="similarity">
    <text evidence="1">Belongs to the universal ribosomal protein uL24 family.</text>
</comment>
<dbReference type="InterPro" id="IPR008991">
    <property type="entry name" value="Translation_prot_SH3-like_sf"/>
</dbReference>
<proteinExistence type="inferred from homology"/>
<organism evidence="5 6">
    <name type="scientific">Folsomia candida</name>
    <name type="common">Springtail</name>
    <dbReference type="NCBI Taxonomy" id="158441"/>
    <lineage>
        <taxon>Eukaryota</taxon>
        <taxon>Metazoa</taxon>
        <taxon>Ecdysozoa</taxon>
        <taxon>Arthropoda</taxon>
        <taxon>Hexapoda</taxon>
        <taxon>Collembola</taxon>
        <taxon>Entomobryomorpha</taxon>
        <taxon>Isotomoidea</taxon>
        <taxon>Isotomidae</taxon>
        <taxon>Proisotominae</taxon>
        <taxon>Folsomia</taxon>
    </lineage>
</organism>
<sequence>MKRNNQVSSSGRKSRKRYFAAPSHLRRKMMSVPLSKELRLRHGIRAIPIKKGDEVKVTRGFFKGTIGKVSDVYRLRFVIYIDSVRRTKANGTDVPVPLHPSNVVLVKFPMHNSRQIQIERRCQGRVERSQKCS</sequence>
<dbReference type="InterPro" id="IPR005824">
    <property type="entry name" value="KOW"/>
</dbReference>
<dbReference type="InterPro" id="IPR005756">
    <property type="entry name" value="Ribosomal_uL24_euk/arc"/>
</dbReference>
<comment type="caution">
    <text evidence="5">The sequence shown here is derived from an EMBL/GenBank/DDBJ whole genome shotgun (WGS) entry which is preliminary data.</text>
</comment>
<dbReference type="PANTHER" id="PTHR11143">
    <property type="entry name" value="60S RIBOSOMAL PROTEIN L26 FAMILY MEMBER"/>
    <property type="match status" value="1"/>
</dbReference>
<keyword evidence="2" id="KW-0689">Ribosomal protein</keyword>
<dbReference type="OrthoDB" id="1688503at2759"/>
<dbReference type="HAMAP" id="MF_01326_A">
    <property type="entry name" value="Ribosomal_uL24_A"/>
    <property type="match status" value="1"/>
</dbReference>
<name>A0A226DJM1_FOLCA</name>